<keyword evidence="6" id="KW-0067">ATP-binding</keyword>
<dbReference type="GO" id="GO:0005829">
    <property type="term" value="C:cytosol"/>
    <property type="evidence" value="ECO:0007669"/>
    <property type="project" value="TreeGrafter"/>
</dbReference>
<dbReference type="GO" id="GO:0006750">
    <property type="term" value="P:glutathione biosynthetic process"/>
    <property type="evidence" value="ECO:0007669"/>
    <property type="project" value="UniProtKB-KW"/>
</dbReference>
<gene>
    <name evidence="11" type="ORF">Q4F26_00490</name>
</gene>
<proteinExistence type="inferred from homology"/>
<evidence type="ECO:0000256" key="8">
    <source>
        <dbReference type="RuleBase" id="RU003544"/>
    </source>
</evidence>
<dbReference type="InterPro" id="IPR006334">
    <property type="entry name" value="Glut_cys_ligase"/>
</dbReference>
<dbReference type="EMBL" id="JAUNQW010000001">
    <property type="protein sequence ID" value="MDO5456797.1"/>
    <property type="molecule type" value="Genomic_DNA"/>
</dbReference>
<dbReference type="PANTHER" id="PTHR38761">
    <property type="entry name" value="GLUTAMATE--CYSTEINE LIGASE"/>
    <property type="match status" value="1"/>
</dbReference>
<evidence type="ECO:0000256" key="9">
    <source>
        <dbReference type="RuleBase" id="RU004391"/>
    </source>
</evidence>
<comment type="catalytic activity">
    <reaction evidence="7 9">
        <text>L-cysteine + L-glutamate + ATP = gamma-L-glutamyl-L-cysteine + ADP + phosphate + H(+)</text>
        <dbReference type="Rhea" id="RHEA:13285"/>
        <dbReference type="ChEBI" id="CHEBI:15378"/>
        <dbReference type="ChEBI" id="CHEBI:29985"/>
        <dbReference type="ChEBI" id="CHEBI:30616"/>
        <dbReference type="ChEBI" id="CHEBI:35235"/>
        <dbReference type="ChEBI" id="CHEBI:43474"/>
        <dbReference type="ChEBI" id="CHEBI:58173"/>
        <dbReference type="ChEBI" id="CHEBI:456216"/>
        <dbReference type="EC" id="6.3.2.2"/>
    </reaction>
</comment>
<accession>A0AA43RJS4</accession>
<dbReference type="PANTHER" id="PTHR38761:SF1">
    <property type="entry name" value="GLUTAMATE--CYSTEINE LIGASE"/>
    <property type="match status" value="1"/>
</dbReference>
<dbReference type="AlphaFoldDB" id="A0AA43RJS4"/>
<feature type="domain" description="Glutamate--cysteine ligase" evidence="10">
    <location>
        <begin position="258"/>
        <end position="326"/>
    </location>
</feature>
<evidence type="ECO:0000259" key="10">
    <source>
        <dbReference type="Pfam" id="PF04262"/>
    </source>
</evidence>
<dbReference type="GO" id="GO:0046872">
    <property type="term" value="F:metal ion binding"/>
    <property type="evidence" value="ECO:0007669"/>
    <property type="project" value="TreeGrafter"/>
</dbReference>
<evidence type="ECO:0000256" key="1">
    <source>
        <dbReference type="ARBA" id="ARBA00005006"/>
    </source>
</evidence>
<keyword evidence="5" id="KW-0547">Nucleotide-binding</keyword>
<evidence type="ECO:0000256" key="6">
    <source>
        <dbReference type="ARBA" id="ARBA00022840"/>
    </source>
</evidence>
<dbReference type="InterPro" id="IPR014746">
    <property type="entry name" value="Gln_synth/guanido_kin_cat_dom"/>
</dbReference>
<evidence type="ECO:0000256" key="3">
    <source>
        <dbReference type="ARBA" id="ARBA00022598"/>
    </source>
</evidence>
<protein>
    <recommendedName>
        <fullName evidence="2 9">Glutamate--cysteine ligase</fullName>
        <ecNumber evidence="2 9">6.3.2.2</ecNumber>
    </recommendedName>
</protein>
<keyword evidence="4 8" id="KW-0317">Glutathione biosynthesis</keyword>
<dbReference type="SUPFAM" id="SSF55931">
    <property type="entry name" value="Glutamine synthetase/guanido kinase"/>
    <property type="match status" value="1"/>
</dbReference>
<organism evidence="11 12">
    <name type="scientific">Atopococcus tabaci</name>
    <dbReference type="NCBI Taxonomy" id="269774"/>
    <lineage>
        <taxon>Bacteria</taxon>
        <taxon>Bacillati</taxon>
        <taxon>Bacillota</taxon>
        <taxon>Bacilli</taxon>
        <taxon>Lactobacillales</taxon>
        <taxon>Carnobacteriaceae</taxon>
        <taxon>Atopococcus</taxon>
    </lineage>
</organism>
<dbReference type="InterPro" id="IPR007370">
    <property type="entry name" value="Glu_cys_ligase"/>
</dbReference>
<evidence type="ECO:0000313" key="12">
    <source>
        <dbReference type="Proteomes" id="UP001171751"/>
    </source>
</evidence>
<reference evidence="11" key="1">
    <citation type="submission" date="2023-07" db="EMBL/GenBank/DDBJ databases">
        <title>Between Cages and Wild: Unraveling the Impact of Captivity on Animal Microbiomes and Antimicrobial Resistance.</title>
        <authorList>
            <person name="Schmartz G.P."/>
            <person name="Rehner J."/>
            <person name="Schuff M.J."/>
            <person name="Becker S.L."/>
            <person name="Kravczyk M."/>
            <person name="Gurevich A."/>
            <person name="Francke R."/>
            <person name="Mueller R."/>
            <person name="Keller V."/>
            <person name="Keller A."/>
        </authorList>
    </citation>
    <scope>NUCLEOTIDE SEQUENCE</scope>
    <source>
        <strain evidence="11">S39M_St_73</strain>
    </source>
</reference>
<evidence type="ECO:0000256" key="5">
    <source>
        <dbReference type="ARBA" id="ARBA00022741"/>
    </source>
</evidence>
<comment type="pathway">
    <text evidence="1 9">Sulfur metabolism; glutathione biosynthesis; glutathione from L-cysteine and L-glutamate: step 1/2.</text>
</comment>
<dbReference type="GO" id="GO:0004357">
    <property type="term" value="F:glutamate-cysteine ligase activity"/>
    <property type="evidence" value="ECO:0007669"/>
    <property type="project" value="UniProtKB-EC"/>
</dbReference>
<keyword evidence="3 8" id="KW-0436">Ligase</keyword>
<evidence type="ECO:0000256" key="2">
    <source>
        <dbReference type="ARBA" id="ARBA00012220"/>
    </source>
</evidence>
<evidence type="ECO:0000256" key="4">
    <source>
        <dbReference type="ARBA" id="ARBA00022684"/>
    </source>
</evidence>
<comment type="caution">
    <text evidence="11">The sequence shown here is derived from an EMBL/GenBank/DDBJ whole genome shotgun (WGS) entry which is preliminary data.</text>
</comment>
<sequence length="462" mass="53986">MTIQEMILKFDLCDLFYDNEYGLEKEGLRVLEKNDYVTMTDHPSSLGDPLSHPYIQTDYGEAQPELITPPFSTLFQSLDFLKLAASVLYDGMNEDEYLWPFSIPPHLPADSAIRISESTSSEVKEYREYTGEKYGRSRQLMCGFHINCSLNSEFILALYEKQENIDNLKSFQNYLYMKLSQNFLRYQWILIYLFGATPLAGQDFIEQNKMIENKAVQFPIRSIRNSSYGYFNGTDVKVRYDQLENYIFDIEENVQLKRLREEREYYGDVRLKGGYGKQLRELLQSGISYLEFRSMDLNPYSPTGLEKEQVQFIHIFLMYLLWIEETHAIEVVDEGMKRTLVTAEEHPHAESQFAEDGIAFIEGMIDMLEQIGKKEDLEAVKNYQKAFNDPHLTVAGRLLDDLAGPDSFIELGHRWGQGYKKEFLSRPLNLSSFGEFPQEKEEEVFEMIRKGVSWEKLSLYFE</sequence>
<dbReference type="Proteomes" id="UP001171751">
    <property type="component" value="Unassembled WGS sequence"/>
</dbReference>
<evidence type="ECO:0000256" key="7">
    <source>
        <dbReference type="ARBA" id="ARBA00048819"/>
    </source>
</evidence>
<dbReference type="EC" id="6.3.2.2" evidence="2 9"/>
<comment type="similarity">
    <text evidence="8">Belongs to the glutamate--cysteine ligase type 1 family.</text>
</comment>
<keyword evidence="12" id="KW-1185">Reference proteome</keyword>
<feature type="domain" description="Glutamate--cysteine ligase" evidence="10">
    <location>
        <begin position="15"/>
        <end position="255"/>
    </location>
</feature>
<dbReference type="Gene3D" id="3.30.590.20">
    <property type="match status" value="1"/>
</dbReference>
<name>A0AA43RJS4_9LACT</name>
<dbReference type="GO" id="GO:0005524">
    <property type="term" value="F:ATP binding"/>
    <property type="evidence" value="ECO:0007669"/>
    <property type="project" value="UniProtKB-KW"/>
</dbReference>
<evidence type="ECO:0000313" key="11">
    <source>
        <dbReference type="EMBL" id="MDO5456797.1"/>
    </source>
</evidence>
<dbReference type="Pfam" id="PF04262">
    <property type="entry name" value="Glu_cys_ligase"/>
    <property type="match status" value="2"/>
</dbReference>